<dbReference type="InterPro" id="IPR001660">
    <property type="entry name" value="SAM"/>
</dbReference>
<feature type="compositionally biased region" description="Gly residues" evidence="1">
    <location>
        <begin position="650"/>
        <end position="660"/>
    </location>
</feature>
<dbReference type="Gene3D" id="1.10.150.50">
    <property type="entry name" value="Transcription Factor, Ets-1"/>
    <property type="match status" value="1"/>
</dbReference>
<dbReference type="InParanoid" id="D7FLD5"/>
<feature type="compositionally biased region" description="Basic and acidic residues" evidence="1">
    <location>
        <begin position="507"/>
        <end position="519"/>
    </location>
</feature>
<evidence type="ECO:0000256" key="1">
    <source>
        <dbReference type="SAM" id="MobiDB-lite"/>
    </source>
</evidence>
<feature type="compositionally biased region" description="Low complexity" evidence="1">
    <location>
        <begin position="409"/>
        <end position="428"/>
    </location>
</feature>
<feature type="compositionally biased region" description="Pro residues" evidence="1">
    <location>
        <begin position="429"/>
        <end position="441"/>
    </location>
</feature>
<gene>
    <name evidence="3" type="ORF">Esi_0159_0028</name>
</gene>
<evidence type="ECO:0000313" key="3">
    <source>
        <dbReference type="EMBL" id="CBJ29703.1"/>
    </source>
</evidence>
<feature type="compositionally biased region" description="Gly residues" evidence="1">
    <location>
        <begin position="249"/>
        <end position="262"/>
    </location>
</feature>
<name>D7FLD5_ECTSI</name>
<organism evidence="3 4">
    <name type="scientific">Ectocarpus siliculosus</name>
    <name type="common">Brown alga</name>
    <name type="synonym">Conferva siliculosa</name>
    <dbReference type="NCBI Taxonomy" id="2880"/>
    <lineage>
        <taxon>Eukaryota</taxon>
        <taxon>Sar</taxon>
        <taxon>Stramenopiles</taxon>
        <taxon>Ochrophyta</taxon>
        <taxon>PX clade</taxon>
        <taxon>Phaeophyceae</taxon>
        <taxon>Ectocarpales</taxon>
        <taxon>Ectocarpaceae</taxon>
        <taxon>Ectocarpus</taxon>
    </lineage>
</organism>
<feature type="compositionally biased region" description="Low complexity" evidence="1">
    <location>
        <begin position="463"/>
        <end position="473"/>
    </location>
</feature>
<feature type="compositionally biased region" description="Low complexity" evidence="1">
    <location>
        <begin position="487"/>
        <end position="505"/>
    </location>
</feature>
<sequence length="801" mass="81717">MPRQATRPVDKLRGPVRKAALAGLDRTSLQDDPLLTGLSELQTKQALKVLDTYCANVQRQGSGRIQNKAAYLMSLIQSYKLGPAPGATAGSAQRLLERLSPPVSQAVQGVFDPVLDRCVYEDRALMELLAKVPEEQALAALKKYRATVQRRGRDAIENRCGYLIGFLKQYQDGVAIVGVPGNAMHQARNALESSSNGYGQHLTNGSAGQSSSSATNGHNPNANGARNGAMNGAAGGPSATATSSSQGTGAAGNGGPGGGGNSSGVRPITYLQAPVRKELEKLFESGKDKTVLEDVGLIKQLSRLGEEQALAALKNYKEASKHRRDIHNKSAYLMGILRGYIEGTTPISKAPWEGGGNEDGSGVNAPTAPPGSNRARGRGRGAGQVDVERSDPNPLPQSNVPSPAPAPAPAAAAAPTQPQPQPQSQSQPQPQPQSPATPPAAPSAAPAVVVSAPPRELGGFANAPAQTQQQQLTQPPPSSSPSPPVVHPAAPLTSISATPSASPPLGGDRRFLASLRHDGASGGSSQGQYEPSNGLLYMNGSGTHHQQQQQQQQPLRHVSPHESLFGGGHLSANHHGGQPQTLVGPGLLGGDFLASGGGADWTGGAPLSGTAHGGGSESLFGSGLLAGENFGSCNNSSSNLGNAVPQSPGSGSGSGLGSTSGVGSSFLSVPDSGVESPLSSDAGNDTPGTLPSSTTTATVSAGSLSVAGSSSCNGSTDYASSGSPESGQGRENTDSSNGNGVVDVLARLNLSKYVAVLAEAEVDLDALRLFGEDDLKDLGFPKGPRIKLLHEVQNLNFPPRA</sequence>
<dbReference type="CDD" id="cd21039">
    <property type="entry name" value="NURR"/>
    <property type="match status" value="2"/>
</dbReference>
<dbReference type="Pfam" id="PF18360">
    <property type="entry name" value="hnRNP_Q_AcD"/>
    <property type="match status" value="1"/>
</dbReference>
<feature type="compositionally biased region" description="Polar residues" evidence="1">
    <location>
        <begin position="712"/>
        <end position="738"/>
    </location>
</feature>
<dbReference type="InterPro" id="IPR013761">
    <property type="entry name" value="SAM/pointed_sf"/>
</dbReference>
<evidence type="ECO:0000313" key="4">
    <source>
        <dbReference type="Proteomes" id="UP000002630"/>
    </source>
</evidence>
<dbReference type="AlphaFoldDB" id="D7FLD5"/>
<feature type="region of interest" description="Disordered" evidence="1">
    <location>
        <begin position="194"/>
        <end position="267"/>
    </location>
</feature>
<protein>
    <submittedName>
        <fullName evidence="3">Similar to Ddhd2 protein</fullName>
    </submittedName>
</protein>
<feature type="compositionally biased region" description="Polar residues" evidence="1">
    <location>
        <begin position="194"/>
        <end position="215"/>
    </location>
</feature>
<reference evidence="3 4" key="1">
    <citation type="journal article" date="2010" name="Nature">
        <title>The Ectocarpus genome and the independent evolution of multicellularity in brown algae.</title>
        <authorList>
            <person name="Cock J.M."/>
            <person name="Sterck L."/>
            <person name="Rouze P."/>
            <person name="Scornet D."/>
            <person name="Allen A.E."/>
            <person name="Amoutzias G."/>
            <person name="Anthouard V."/>
            <person name="Artiguenave F."/>
            <person name="Aury J.M."/>
            <person name="Badger J.H."/>
            <person name="Beszteri B."/>
            <person name="Billiau K."/>
            <person name="Bonnet E."/>
            <person name="Bothwell J.H."/>
            <person name="Bowler C."/>
            <person name="Boyen C."/>
            <person name="Brownlee C."/>
            <person name="Carrano C.J."/>
            <person name="Charrier B."/>
            <person name="Cho G.Y."/>
            <person name="Coelho S.M."/>
            <person name="Collen J."/>
            <person name="Corre E."/>
            <person name="Da Silva C."/>
            <person name="Delage L."/>
            <person name="Delaroque N."/>
            <person name="Dittami S.M."/>
            <person name="Doulbeau S."/>
            <person name="Elias M."/>
            <person name="Farnham G."/>
            <person name="Gachon C.M."/>
            <person name="Gschloessl B."/>
            <person name="Heesch S."/>
            <person name="Jabbari K."/>
            <person name="Jubin C."/>
            <person name="Kawai H."/>
            <person name="Kimura K."/>
            <person name="Kloareg B."/>
            <person name="Kupper F.C."/>
            <person name="Lang D."/>
            <person name="Le Bail A."/>
            <person name="Leblanc C."/>
            <person name="Lerouge P."/>
            <person name="Lohr M."/>
            <person name="Lopez P.J."/>
            <person name="Martens C."/>
            <person name="Maumus F."/>
            <person name="Michel G."/>
            <person name="Miranda-Saavedra D."/>
            <person name="Morales J."/>
            <person name="Moreau H."/>
            <person name="Motomura T."/>
            <person name="Nagasato C."/>
            <person name="Napoli C.A."/>
            <person name="Nelson D.R."/>
            <person name="Nyvall-Collen P."/>
            <person name="Peters A.F."/>
            <person name="Pommier C."/>
            <person name="Potin P."/>
            <person name="Poulain J."/>
            <person name="Quesneville H."/>
            <person name="Read B."/>
            <person name="Rensing S.A."/>
            <person name="Ritter A."/>
            <person name="Rousvoal S."/>
            <person name="Samanta M."/>
            <person name="Samson G."/>
            <person name="Schroeder D.C."/>
            <person name="Segurens B."/>
            <person name="Strittmatter M."/>
            <person name="Tonon T."/>
            <person name="Tregear J.W."/>
            <person name="Valentin K."/>
            <person name="von Dassow P."/>
            <person name="Yamagishi T."/>
            <person name="Van de Peer Y."/>
            <person name="Wincker P."/>
        </authorList>
    </citation>
    <scope>NUCLEOTIDE SEQUENCE [LARGE SCALE GENOMIC DNA]</scope>
    <source>
        <strain evidence="4">Ec32 / CCAP1310/4</strain>
    </source>
</reference>
<keyword evidence="4" id="KW-1185">Reference proteome</keyword>
<accession>D7FLD5</accession>
<feature type="compositionally biased region" description="Pro residues" evidence="1">
    <location>
        <begin position="474"/>
        <end position="486"/>
    </location>
</feature>
<feature type="compositionally biased region" description="Low complexity" evidence="1">
    <location>
        <begin position="442"/>
        <end position="454"/>
    </location>
</feature>
<dbReference type="OrthoDB" id="76949at2759"/>
<proteinExistence type="predicted"/>
<feature type="region of interest" description="Disordered" evidence="1">
    <location>
        <begin position="349"/>
        <end position="584"/>
    </location>
</feature>
<feature type="compositionally biased region" description="Low complexity" evidence="1">
    <location>
        <begin position="216"/>
        <end position="248"/>
    </location>
</feature>
<feature type="region of interest" description="Disordered" evidence="1">
    <location>
        <begin position="641"/>
        <end position="738"/>
    </location>
</feature>
<feature type="compositionally biased region" description="Low complexity" evidence="1">
    <location>
        <begin position="686"/>
        <end position="711"/>
    </location>
</feature>
<dbReference type="Proteomes" id="UP000002630">
    <property type="component" value="Unassembled WGS sequence"/>
</dbReference>
<dbReference type="SUPFAM" id="SSF47769">
    <property type="entry name" value="SAM/Pointed domain"/>
    <property type="match status" value="1"/>
</dbReference>
<feature type="domain" description="SAM" evidence="2">
    <location>
        <begin position="733"/>
        <end position="798"/>
    </location>
</feature>
<dbReference type="SMART" id="SM00454">
    <property type="entry name" value="SAM"/>
    <property type="match status" value="1"/>
</dbReference>
<evidence type="ECO:0000259" key="2">
    <source>
        <dbReference type="SMART" id="SM00454"/>
    </source>
</evidence>
<dbReference type="EMBL" id="FN649760">
    <property type="protein sequence ID" value="CBJ29703.1"/>
    <property type="molecule type" value="Genomic_DNA"/>
</dbReference>
<dbReference type="InterPro" id="IPR041337">
    <property type="entry name" value="hnRNP_Q_AcD"/>
</dbReference>
<dbReference type="Pfam" id="PF00536">
    <property type="entry name" value="SAM_1"/>
    <property type="match status" value="1"/>
</dbReference>